<dbReference type="Gene3D" id="3.40.50.1110">
    <property type="entry name" value="SGNH hydrolase"/>
    <property type="match status" value="1"/>
</dbReference>
<evidence type="ECO:0000313" key="2">
    <source>
        <dbReference type="EMBL" id="GGX59774.1"/>
    </source>
</evidence>
<dbReference type="AlphaFoldDB" id="A0A918NDT0"/>
<dbReference type="RefSeq" id="WP_189610052.1">
    <property type="nucleotide sequence ID" value="NZ_BMXR01000007.1"/>
</dbReference>
<feature type="domain" description="SGNH hydrolase-type esterase" evidence="1">
    <location>
        <begin position="53"/>
        <end position="223"/>
    </location>
</feature>
<sequence length="244" mass="26272">MPAVNRHRLTTLALSPLLLAQAVYVRKVTPRLPEPEGDREGIAGTGQPLNLLILGDSAAAGVGVKYQSEALSGRLVDALSFDFRVRWTLLAKTGLTLDGIIELSRAVTHPVLDVAVISAGVNDVTGGSSLARWREGIGTLYDRLHTALGCRLVIFTTVPPMQDFPALPTPLRQYLGHRAVLLNEELRTVLKGLDHAALVDPDFAPTPDVIAVDGFHPGFRAYRVWADALATLIRHRLGGGNTRG</sequence>
<accession>A0A918NDT0</accession>
<name>A0A918NDT0_9GAMM</name>
<evidence type="ECO:0000313" key="3">
    <source>
        <dbReference type="Proteomes" id="UP000626148"/>
    </source>
</evidence>
<dbReference type="EMBL" id="BMXR01000007">
    <property type="protein sequence ID" value="GGX59774.1"/>
    <property type="molecule type" value="Genomic_DNA"/>
</dbReference>
<gene>
    <name evidence="2" type="ORF">GCM10007392_29700</name>
</gene>
<reference evidence="2" key="1">
    <citation type="journal article" date="2014" name="Int. J. Syst. Evol. Microbiol.">
        <title>Complete genome sequence of Corynebacterium casei LMG S-19264T (=DSM 44701T), isolated from a smear-ripened cheese.</title>
        <authorList>
            <consortium name="US DOE Joint Genome Institute (JGI-PGF)"/>
            <person name="Walter F."/>
            <person name="Albersmeier A."/>
            <person name="Kalinowski J."/>
            <person name="Ruckert C."/>
        </authorList>
    </citation>
    <scope>NUCLEOTIDE SEQUENCE</scope>
    <source>
        <strain evidence="2">KCTC 22169</strain>
    </source>
</reference>
<proteinExistence type="predicted"/>
<comment type="caution">
    <text evidence="2">The sequence shown here is derived from an EMBL/GenBank/DDBJ whole genome shotgun (WGS) entry which is preliminary data.</text>
</comment>
<dbReference type="CDD" id="cd01836">
    <property type="entry name" value="FeeA_FeeB_like"/>
    <property type="match status" value="1"/>
</dbReference>
<reference evidence="2" key="2">
    <citation type="submission" date="2020-09" db="EMBL/GenBank/DDBJ databases">
        <authorList>
            <person name="Sun Q."/>
            <person name="Kim S."/>
        </authorList>
    </citation>
    <scope>NUCLEOTIDE SEQUENCE</scope>
    <source>
        <strain evidence="2">KCTC 22169</strain>
    </source>
</reference>
<dbReference type="Proteomes" id="UP000626148">
    <property type="component" value="Unassembled WGS sequence"/>
</dbReference>
<dbReference type="InterPro" id="IPR013830">
    <property type="entry name" value="SGNH_hydro"/>
</dbReference>
<dbReference type="SUPFAM" id="SSF52266">
    <property type="entry name" value="SGNH hydrolase"/>
    <property type="match status" value="1"/>
</dbReference>
<dbReference type="Pfam" id="PF13472">
    <property type="entry name" value="Lipase_GDSL_2"/>
    <property type="match status" value="1"/>
</dbReference>
<dbReference type="InterPro" id="IPR036514">
    <property type="entry name" value="SGNH_hydro_sf"/>
</dbReference>
<dbReference type="GO" id="GO:0016788">
    <property type="term" value="F:hydrolase activity, acting on ester bonds"/>
    <property type="evidence" value="ECO:0007669"/>
    <property type="project" value="UniProtKB-ARBA"/>
</dbReference>
<keyword evidence="3" id="KW-1185">Reference proteome</keyword>
<organism evidence="2 3">
    <name type="scientific">Saccharospirillum salsuginis</name>
    <dbReference type="NCBI Taxonomy" id="418750"/>
    <lineage>
        <taxon>Bacteria</taxon>
        <taxon>Pseudomonadati</taxon>
        <taxon>Pseudomonadota</taxon>
        <taxon>Gammaproteobacteria</taxon>
        <taxon>Oceanospirillales</taxon>
        <taxon>Saccharospirillaceae</taxon>
        <taxon>Saccharospirillum</taxon>
    </lineage>
</organism>
<protein>
    <recommendedName>
        <fullName evidence="1">SGNH hydrolase-type esterase domain-containing protein</fullName>
    </recommendedName>
</protein>
<evidence type="ECO:0000259" key="1">
    <source>
        <dbReference type="Pfam" id="PF13472"/>
    </source>
</evidence>